<feature type="compositionally biased region" description="Basic and acidic residues" evidence="2">
    <location>
        <begin position="60"/>
        <end position="81"/>
    </location>
</feature>
<evidence type="ECO:0000313" key="3">
    <source>
        <dbReference type="EMBL" id="GJE86628.1"/>
    </source>
</evidence>
<dbReference type="AlphaFoldDB" id="A0A9P3G0C6"/>
<dbReference type="OrthoDB" id="10262609at2759"/>
<feature type="binding site" evidence="1">
    <location>
        <position position="118"/>
    </location>
    <ligand>
        <name>Zn(2+)</name>
        <dbReference type="ChEBI" id="CHEBI:29105"/>
    </ligand>
</feature>
<feature type="region of interest" description="Disordered" evidence="2">
    <location>
        <begin position="235"/>
        <end position="324"/>
    </location>
</feature>
<feature type="compositionally biased region" description="Basic and acidic residues" evidence="2">
    <location>
        <begin position="533"/>
        <end position="543"/>
    </location>
</feature>
<feature type="compositionally biased region" description="Low complexity" evidence="2">
    <location>
        <begin position="358"/>
        <end position="371"/>
    </location>
</feature>
<sequence>MVAIQRPVKGARISSFYPVQELPPLTSLDSAFQLQEYISLLIRLNVHDVDTIVSLPGKSISHDRDSSDGSESPADKEGKGEVTVDESCWVYEQLRRLAQDLSHPLITTLQQECTRQTCPEMKAGEWLYLCVAHGNEGAMEQCCAIDYILHTLDSATALLNSPRAFPSRLSIPPASTRHFSSLARRLGRIFAHAYYHHREAFEQAEAESSLYARFLALTSKFGLVPTEFLVIPPRMSIHTQPRSEQDEGEGEEGSPEDEGPSDVPDISREDYMNTARRISNQERQWLQPSGILTRERGVSPPGPAGDARNPSPRKGRSRTDTMVHSEAVNVAEELARGQGFSDVELDSAIAQERILSTEEPLAAPIEIPIAEAPHEEPPEQPEAEEAEETHVTKASEPSAEETHPEPSEPAPAEPAPSESPAEEEHAPVAEAEEPKEEPAVEHTEEEVDVTEGGESQTHVESEQVSEPAAHEEHEADIATEPAEETDEADEEEKSDVTETAKETSHEEVHPEPAAAEEEEKPETATGEEADTEIETKPEAEVEA</sequence>
<feature type="compositionally biased region" description="Acidic residues" evidence="2">
    <location>
        <begin position="378"/>
        <end position="387"/>
    </location>
</feature>
<feature type="binding site" evidence="1">
    <location>
        <position position="197"/>
    </location>
    <ligand>
        <name>Zn(2+)</name>
        <dbReference type="ChEBI" id="CHEBI:29105"/>
    </ligand>
</feature>
<feature type="binding site" evidence="1">
    <location>
        <position position="192"/>
    </location>
    <ligand>
        <name>Zn(2+)</name>
        <dbReference type="ChEBI" id="CHEBI:29105"/>
    </ligand>
</feature>
<dbReference type="Gene3D" id="1.20.140.30">
    <property type="entry name" value="MOB kinase activator"/>
    <property type="match status" value="1"/>
</dbReference>
<keyword evidence="1" id="KW-0479">Metal-binding</keyword>
<dbReference type="SMART" id="SM01388">
    <property type="entry name" value="Mob1_phocein"/>
    <property type="match status" value="1"/>
</dbReference>
<evidence type="ECO:0000313" key="4">
    <source>
        <dbReference type="Proteomes" id="UP000703269"/>
    </source>
</evidence>
<dbReference type="SUPFAM" id="SSF101152">
    <property type="entry name" value="Mob1/phocein"/>
    <property type="match status" value="1"/>
</dbReference>
<dbReference type="InterPro" id="IPR036703">
    <property type="entry name" value="MOB_kinase_act_sf"/>
</dbReference>
<reference evidence="3 4" key="1">
    <citation type="submission" date="2021-08" db="EMBL/GenBank/DDBJ databases">
        <title>Draft Genome Sequence of Phanerochaete sordida strain YK-624.</title>
        <authorList>
            <person name="Mori T."/>
            <person name="Dohra H."/>
            <person name="Suzuki T."/>
            <person name="Kawagishi H."/>
            <person name="Hirai H."/>
        </authorList>
    </citation>
    <scope>NUCLEOTIDE SEQUENCE [LARGE SCALE GENOMIC DNA]</scope>
    <source>
        <strain evidence="3 4">YK-624</strain>
    </source>
</reference>
<feature type="compositionally biased region" description="Acidic residues" evidence="2">
    <location>
        <begin position="246"/>
        <end position="260"/>
    </location>
</feature>
<dbReference type="Proteomes" id="UP000703269">
    <property type="component" value="Unassembled WGS sequence"/>
</dbReference>
<feature type="region of interest" description="Disordered" evidence="2">
    <location>
        <begin position="355"/>
        <end position="543"/>
    </location>
</feature>
<feature type="compositionally biased region" description="Polar residues" evidence="2">
    <location>
        <begin position="455"/>
        <end position="464"/>
    </location>
</feature>
<gene>
    <name evidence="3" type="ORF">PsYK624_027080</name>
</gene>
<dbReference type="Pfam" id="PF03637">
    <property type="entry name" value="Mob1_phocein"/>
    <property type="match status" value="1"/>
</dbReference>
<keyword evidence="4" id="KW-1185">Reference proteome</keyword>
<feature type="compositionally biased region" description="Acidic residues" evidence="2">
    <location>
        <begin position="514"/>
        <end position="532"/>
    </location>
</feature>
<dbReference type="InterPro" id="IPR005301">
    <property type="entry name" value="MOB_kinase_act_fam"/>
</dbReference>
<feature type="compositionally biased region" description="Polar residues" evidence="2">
    <location>
        <begin position="276"/>
        <end position="287"/>
    </location>
</feature>
<evidence type="ECO:0000256" key="1">
    <source>
        <dbReference type="PIRSR" id="PIRSR605301-1"/>
    </source>
</evidence>
<protein>
    <submittedName>
        <fullName evidence="3">Mob1/phocein family-like protein</fullName>
    </submittedName>
</protein>
<comment type="caution">
    <text evidence="3">The sequence shown here is derived from an EMBL/GenBank/DDBJ whole genome shotgun (WGS) entry which is preliminary data.</text>
</comment>
<feature type="compositionally biased region" description="Basic and acidic residues" evidence="2">
    <location>
        <begin position="494"/>
        <end position="510"/>
    </location>
</feature>
<dbReference type="EMBL" id="BPQB01000004">
    <property type="protein sequence ID" value="GJE86628.1"/>
    <property type="molecule type" value="Genomic_DNA"/>
</dbReference>
<feature type="binding site" evidence="1">
    <location>
        <position position="113"/>
    </location>
    <ligand>
        <name>Zn(2+)</name>
        <dbReference type="ChEBI" id="CHEBI:29105"/>
    </ligand>
</feature>
<feature type="compositionally biased region" description="Acidic residues" evidence="2">
    <location>
        <begin position="481"/>
        <end position="493"/>
    </location>
</feature>
<proteinExistence type="predicted"/>
<organism evidence="3 4">
    <name type="scientific">Phanerochaete sordida</name>
    <dbReference type="NCBI Taxonomy" id="48140"/>
    <lineage>
        <taxon>Eukaryota</taxon>
        <taxon>Fungi</taxon>
        <taxon>Dikarya</taxon>
        <taxon>Basidiomycota</taxon>
        <taxon>Agaricomycotina</taxon>
        <taxon>Agaricomycetes</taxon>
        <taxon>Polyporales</taxon>
        <taxon>Phanerochaetaceae</taxon>
        <taxon>Phanerochaete</taxon>
    </lineage>
</organism>
<accession>A0A9P3G0C6</accession>
<keyword evidence="1" id="KW-0862">Zinc</keyword>
<feature type="region of interest" description="Disordered" evidence="2">
    <location>
        <begin position="57"/>
        <end position="81"/>
    </location>
</feature>
<evidence type="ECO:0000256" key="2">
    <source>
        <dbReference type="SAM" id="MobiDB-lite"/>
    </source>
</evidence>
<dbReference type="PANTHER" id="PTHR22599">
    <property type="entry name" value="MPS ONE BINDER KINASE ACTIVATOR-LIKE MOB"/>
    <property type="match status" value="1"/>
</dbReference>
<name>A0A9P3G0C6_9APHY</name>